<feature type="compositionally biased region" description="Low complexity" evidence="1">
    <location>
        <begin position="826"/>
        <end position="839"/>
    </location>
</feature>
<feature type="compositionally biased region" description="Basic and acidic residues" evidence="1">
    <location>
        <begin position="472"/>
        <end position="484"/>
    </location>
</feature>
<feature type="compositionally biased region" description="Polar residues" evidence="1">
    <location>
        <begin position="675"/>
        <end position="684"/>
    </location>
</feature>
<feature type="region of interest" description="Disordered" evidence="1">
    <location>
        <begin position="1"/>
        <end position="164"/>
    </location>
</feature>
<name>A0A9P3L769_9APHY</name>
<evidence type="ECO:0000313" key="2">
    <source>
        <dbReference type="EMBL" id="GJE84204.1"/>
    </source>
</evidence>
<feature type="compositionally biased region" description="Low complexity" evidence="1">
    <location>
        <begin position="31"/>
        <end position="47"/>
    </location>
</feature>
<sequence>MRRLAAVFTGRRSDKSDAGSSASRADRSDRSGPTASSQASAATTTKTTKSRSGFFRSLSKGSLSKDHVASSASSSSGGPQTPSDDQESIAPPPPSQGRKSWLSQVSEAPLPLPLPVPAKPTTRPYLPRTPRRESDQTSETSTESETTEEQDAEPPLSTPWSAPSVPAAPKEYFRVITTNALRPPYSPPPLLHVPRGPLFPRSCNPSRQLPANDTLHARVLRKRLLARAERISEGALAGFAGRKHAPQRLLPLVLDDQAIPKSYTVLPASQGLRRWVERPCFEDRMIVYLPAEQVGGDCRYERVYASAAVEALGISEHVEAMAGLWEDIGLAPETALDAPAATSTTTVSTPSTTSLSSAPPSPALTASSSSLPMSNSKMASNVAAHKHAPSPLRIGSTEAVPSFPPAPPPKSPSAPTIVQPTSAATSRSPSASPPSPAVSPRPAVRFAPEDREESIPLDYVMRVKQARDKKAQFLREERARRLSTQERTVTPRYAPSEPAREDARRLASERTKMEEERKRLEEERRKWERERAARQAAEEQRKKAAFAEEQAEARRRQEHMRSGLVPRLGEGISWEGDREKDRQRRGSETKPAYTRPRYESTHGASPPRQASEPNIHYGGSSSASRLHIPYADSSPGSSRPPSISSRPPSMYSTPPSSASATDVRTRRESKASRHSVISNGSYSPSAVFLPPGSPAGYPWGPVPPVPAMPVGVPMMPVGMPMMQVPMMPYVDMPLLPPTPPFVLQQYGPRKSGSGQRSHSSSPTRGGPSDTTKRHSEGTGRASPHSTHRRTPSDDPSASSRGRNGPVYTPKQPSSSSSHSPRPPSSTPRSSSYSTPNSTPAMVSSWPRQPAFQNLSRPSANRRQTMIT</sequence>
<feature type="compositionally biased region" description="Low complexity" evidence="1">
    <location>
        <begin position="633"/>
        <end position="649"/>
    </location>
</feature>
<feature type="region of interest" description="Disordered" evidence="1">
    <location>
        <begin position="740"/>
        <end position="867"/>
    </location>
</feature>
<dbReference type="EMBL" id="BPQB01000001">
    <property type="protein sequence ID" value="GJE84204.1"/>
    <property type="molecule type" value="Genomic_DNA"/>
</dbReference>
<feature type="compositionally biased region" description="Basic and acidic residues" evidence="1">
    <location>
        <begin position="575"/>
        <end position="588"/>
    </location>
</feature>
<evidence type="ECO:0000256" key="1">
    <source>
        <dbReference type="SAM" id="MobiDB-lite"/>
    </source>
</evidence>
<feature type="compositionally biased region" description="Low complexity" evidence="1">
    <location>
        <begin position="420"/>
        <end position="430"/>
    </location>
</feature>
<gene>
    <name evidence="2" type="ORF">PsYK624_002800</name>
</gene>
<feature type="compositionally biased region" description="Pro residues" evidence="1">
    <location>
        <begin position="402"/>
        <end position="412"/>
    </location>
</feature>
<feature type="compositionally biased region" description="Basic and acidic residues" evidence="1">
    <location>
        <begin position="498"/>
        <end position="561"/>
    </location>
</feature>
<feature type="region of interest" description="Disordered" evidence="1">
    <location>
        <begin position="472"/>
        <end position="685"/>
    </location>
</feature>
<feature type="region of interest" description="Disordered" evidence="1">
    <location>
        <begin position="339"/>
        <end position="451"/>
    </location>
</feature>
<feature type="compositionally biased region" description="Polar residues" evidence="1">
    <location>
        <begin position="650"/>
        <end position="662"/>
    </location>
</feature>
<feature type="compositionally biased region" description="Polar residues" evidence="1">
    <location>
        <begin position="97"/>
        <end position="106"/>
    </location>
</feature>
<feature type="compositionally biased region" description="Low complexity" evidence="1">
    <location>
        <begin position="751"/>
        <end position="761"/>
    </location>
</feature>
<proteinExistence type="predicted"/>
<dbReference type="Proteomes" id="UP000703269">
    <property type="component" value="Unassembled WGS sequence"/>
</dbReference>
<comment type="caution">
    <text evidence="2">The sequence shown here is derived from an EMBL/GenBank/DDBJ whole genome shotgun (WGS) entry which is preliminary data.</text>
</comment>
<reference evidence="2 3" key="1">
    <citation type="submission" date="2021-08" db="EMBL/GenBank/DDBJ databases">
        <title>Draft Genome Sequence of Phanerochaete sordida strain YK-624.</title>
        <authorList>
            <person name="Mori T."/>
            <person name="Dohra H."/>
            <person name="Suzuki T."/>
            <person name="Kawagishi H."/>
            <person name="Hirai H."/>
        </authorList>
    </citation>
    <scope>NUCLEOTIDE SEQUENCE [LARGE SCALE GENOMIC DNA]</scope>
    <source>
        <strain evidence="2 3">YK-624</strain>
    </source>
</reference>
<feature type="compositionally biased region" description="Polar residues" evidence="1">
    <location>
        <begin position="850"/>
        <end position="867"/>
    </location>
</feature>
<accession>A0A9P3L769</accession>
<dbReference type="OrthoDB" id="3268641at2759"/>
<evidence type="ECO:0000313" key="3">
    <source>
        <dbReference type="Proteomes" id="UP000703269"/>
    </source>
</evidence>
<dbReference type="AlphaFoldDB" id="A0A9P3L769"/>
<organism evidence="2 3">
    <name type="scientific">Phanerochaete sordida</name>
    <dbReference type="NCBI Taxonomy" id="48140"/>
    <lineage>
        <taxon>Eukaryota</taxon>
        <taxon>Fungi</taxon>
        <taxon>Dikarya</taxon>
        <taxon>Basidiomycota</taxon>
        <taxon>Agaricomycotina</taxon>
        <taxon>Agaricomycetes</taxon>
        <taxon>Polyporales</taxon>
        <taxon>Phanerochaetaceae</taxon>
        <taxon>Phanerochaete</taxon>
    </lineage>
</organism>
<feature type="compositionally biased region" description="Low complexity" evidence="1">
    <location>
        <begin position="339"/>
        <end position="372"/>
    </location>
</feature>
<protein>
    <submittedName>
        <fullName evidence="2">Uncharacterized protein</fullName>
    </submittedName>
</protein>
<keyword evidence="3" id="KW-1185">Reference proteome</keyword>